<proteinExistence type="predicted"/>
<evidence type="ECO:0000313" key="2">
    <source>
        <dbReference type="EMBL" id="NVZ07750.1"/>
    </source>
</evidence>
<dbReference type="InterPro" id="IPR051396">
    <property type="entry name" value="Bact_Antivir_Def_Nuclease"/>
</dbReference>
<dbReference type="PANTHER" id="PTHR43581">
    <property type="entry name" value="ATP/GTP PHOSPHATASE"/>
    <property type="match status" value="1"/>
</dbReference>
<dbReference type="Gene3D" id="3.40.50.300">
    <property type="entry name" value="P-loop containing nucleotide triphosphate hydrolases"/>
    <property type="match status" value="1"/>
</dbReference>
<protein>
    <submittedName>
        <fullName evidence="2">AAA family ATPase</fullName>
    </submittedName>
</protein>
<organism evidence="2 3">
    <name type="scientific">Allochromatium humboldtianum</name>
    <dbReference type="NCBI Taxonomy" id="504901"/>
    <lineage>
        <taxon>Bacteria</taxon>
        <taxon>Pseudomonadati</taxon>
        <taxon>Pseudomonadota</taxon>
        <taxon>Gammaproteobacteria</taxon>
        <taxon>Chromatiales</taxon>
        <taxon>Chromatiaceae</taxon>
        <taxon>Allochromatium</taxon>
    </lineage>
</organism>
<gene>
    <name evidence="2" type="ORF">HW932_00565</name>
</gene>
<dbReference type="PANTHER" id="PTHR43581:SF2">
    <property type="entry name" value="EXCINUCLEASE ATPASE SUBUNIT"/>
    <property type="match status" value="1"/>
</dbReference>
<reference evidence="2 3" key="1">
    <citation type="submission" date="2020-06" db="EMBL/GenBank/DDBJ databases">
        <title>Whole-genome sequence of Allochromatium humboldtianum DSM 21881, type strain.</title>
        <authorList>
            <person name="Kyndt J.A."/>
            <person name="Meyer T.E."/>
        </authorList>
    </citation>
    <scope>NUCLEOTIDE SEQUENCE [LARGE SCALE GENOMIC DNA]</scope>
    <source>
        <strain evidence="2 3">DSM 21881</strain>
    </source>
</reference>
<accession>A0A850R9V8</accession>
<dbReference type="EMBL" id="JABZEO010000001">
    <property type="protein sequence ID" value="NVZ07750.1"/>
    <property type="molecule type" value="Genomic_DNA"/>
</dbReference>
<feature type="domain" description="Endonuclease GajA/Old nuclease/RecF-like AAA" evidence="1">
    <location>
        <begin position="198"/>
        <end position="352"/>
    </location>
</feature>
<dbReference type="Proteomes" id="UP000592294">
    <property type="component" value="Unassembled WGS sequence"/>
</dbReference>
<sequence length="439" mass="50138">MQKLMVRNFGPISECEIQIENFLVLIGPQSSGKSTISKLVFFFLSIRESAIEFILDELDSSRSKLEFANFTKLVRRRFIEFWGPIPSAKDLYIKFEYGQNTWAEIGLDSERHKYITPRFSQNIISLIKDHFGTFRELGIEGGSAPGLFATPNVIDKERTRAQIIGILKDQLGRLLSFNKEIFFIPAGRSLLSTISDQLQYIHPHQLDYPMRQFIERINATKTFFNKSLEEIIKERHVLEASVTHRGALRKAEAIIKKILKAEYRHDKEGGKLYVGAGKFTKINFASSGQQESVWILLSLFLVLLEKVEALIFIEEPEAHLFPVAQKEMVALICYVANSSRCQFILTTHSPYILSAVNNHIYAGQVGKRNRRAVSEIIADDEWLNPNSTDGYFVSDGGVAELFDKELSMYKTELVDIASDMVNVEYERLFAVENKTNKEV</sequence>
<evidence type="ECO:0000259" key="1">
    <source>
        <dbReference type="Pfam" id="PF13175"/>
    </source>
</evidence>
<dbReference type="RefSeq" id="WP_176974557.1">
    <property type="nucleotide sequence ID" value="NZ_JABZEO010000001.1"/>
</dbReference>
<dbReference type="AlphaFoldDB" id="A0A850R9V8"/>
<dbReference type="SUPFAM" id="SSF52540">
    <property type="entry name" value="P-loop containing nucleoside triphosphate hydrolases"/>
    <property type="match status" value="1"/>
</dbReference>
<comment type="caution">
    <text evidence="2">The sequence shown here is derived from an EMBL/GenBank/DDBJ whole genome shotgun (WGS) entry which is preliminary data.</text>
</comment>
<dbReference type="Pfam" id="PF13175">
    <property type="entry name" value="AAA_15"/>
    <property type="match status" value="2"/>
</dbReference>
<dbReference type="InterPro" id="IPR027417">
    <property type="entry name" value="P-loop_NTPase"/>
</dbReference>
<evidence type="ECO:0000313" key="3">
    <source>
        <dbReference type="Proteomes" id="UP000592294"/>
    </source>
</evidence>
<name>A0A850R9V8_9GAMM</name>
<keyword evidence="3" id="KW-1185">Reference proteome</keyword>
<dbReference type="InterPro" id="IPR041685">
    <property type="entry name" value="AAA_GajA/Old/RecF-like"/>
</dbReference>
<feature type="domain" description="Endonuclease GajA/Old nuclease/RecF-like AAA" evidence="1">
    <location>
        <begin position="2"/>
        <end position="124"/>
    </location>
</feature>